<name>A0A6I3JDR0_9ACTN</name>
<dbReference type="RefSeq" id="WP_154616013.1">
    <property type="nucleotide sequence ID" value="NZ_CP053660.1"/>
</dbReference>
<gene>
    <name evidence="1" type="ORF">GGQ22_14265</name>
</gene>
<organism evidence="1 2">
    <name type="scientific">Nocardioides marmotae</name>
    <dbReference type="NCBI Taxonomy" id="2663857"/>
    <lineage>
        <taxon>Bacteria</taxon>
        <taxon>Bacillati</taxon>
        <taxon>Actinomycetota</taxon>
        <taxon>Actinomycetes</taxon>
        <taxon>Propionibacteriales</taxon>
        <taxon>Nocardioidaceae</taxon>
        <taxon>Nocardioides</taxon>
    </lineage>
</organism>
<keyword evidence="2" id="KW-1185">Reference proteome</keyword>
<dbReference type="EMBL" id="WLCI01000015">
    <property type="protein sequence ID" value="MTB96241.1"/>
    <property type="molecule type" value="Genomic_DNA"/>
</dbReference>
<accession>A0A6I3JDR0</accession>
<evidence type="ECO:0000313" key="1">
    <source>
        <dbReference type="EMBL" id="MTB96241.1"/>
    </source>
</evidence>
<protein>
    <submittedName>
        <fullName evidence="1">Uncharacterized protein</fullName>
    </submittedName>
</protein>
<proteinExistence type="predicted"/>
<reference evidence="1 2" key="1">
    <citation type="submission" date="2019-10" db="EMBL/GenBank/DDBJ databases">
        <title>Nocardioides novel species isolated from the excrement of Marmot.</title>
        <authorList>
            <person name="Zhang G."/>
        </authorList>
    </citation>
    <scope>NUCLEOTIDE SEQUENCE [LARGE SCALE GENOMIC DNA]</scope>
    <source>
        <strain evidence="2">zg-579</strain>
    </source>
</reference>
<evidence type="ECO:0000313" key="2">
    <source>
        <dbReference type="Proteomes" id="UP000433406"/>
    </source>
</evidence>
<dbReference type="Proteomes" id="UP000433406">
    <property type="component" value="Unassembled WGS sequence"/>
</dbReference>
<dbReference type="AlphaFoldDB" id="A0A6I3JDR0"/>
<sequence>MAAPRRRWTPTLLVVVVALMINLPVVHGFYLDQRLSASGVEQVARVEAHRESGGGHFLQYAVDGTSYTANVEQDVYEDAVRTGEIGVRVLPGDSGVHRVDGEVTSRLGLVITLAADAALALMLYLLWRFRGRLRPQLRLVATQDVERCPPGSVLDRIAGDRYVVCGEVLEIGDGELVLDLGDRRVQVLLDGHANPVGHQQPAKATGRMVG</sequence>
<comment type="caution">
    <text evidence="1">The sequence shown here is derived from an EMBL/GenBank/DDBJ whole genome shotgun (WGS) entry which is preliminary data.</text>
</comment>